<reference evidence="3" key="1">
    <citation type="submission" date="2016-10" db="EMBL/GenBank/DDBJ databases">
        <authorList>
            <person name="Varghese N."/>
            <person name="Submissions S."/>
        </authorList>
    </citation>
    <scope>NUCLEOTIDE SEQUENCE [LARGE SCALE GENOMIC DNA]</scope>
    <source>
        <strain evidence="3">DSM 25055</strain>
    </source>
</reference>
<feature type="region of interest" description="Disordered" evidence="1">
    <location>
        <begin position="143"/>
        <end position="164"/>
    </location>
</feature>
<evidence type="ECO:0000256" key="1">
    <source>
        <dbReference type="SAM" id="MobiDB-lite"/>
    </source>
</evidence>
<keyword evidence="3" id="KW-1185">Reference proteome</keyword>
<evidence type="ECO:0000313" key="3">
    <source>
        <dbReference type="Proteomes" id="UP000199114"/>
    </source>
</evidence>
<dbReference type="AlphaFoldDB" id="A0A1H9K002"/>
<accession>A0A1H9K002</accession>
<name>A0A1H9K002_9EURY</name>
<dbReference type="Proteomes" id="UP000199114">
    <property type="component" value="Unassembled WGS sequence"/>
</dbReference>
<dbReference type="OrthoDB" id="174519at2157"/>
<evidence type="ECO:0000313" key="2">
    <source>
        <dbReference type="EMBL" id="SEQ92432.1"/>
    </source>
</evidence>
<proteinExistence type="predicted"/>
<sequence length="337" mass="34997">MLSDQSRRRLLFGVGSVLFGGSVAVFGDETIITNLGSAGGSDQLGADDLTAGTIPASADTLAVVQVDRAEPPAVVSAVAGSIAESAPFAAVPTQLRGLVSSDSSATVDPSRIGKLAFVGSADGRGAVVVWADWTEDHFADLVSSSDSNDRRTQTRHGRPMYTAGDTAGGVLAETTFVVGHPSVVVDTIGVWHGDEEPVGGSTLSTYDLTRRQSPFRFTLGDVQLPCDCATAVRQPPVYDHVTRRYGSLSKAGVLRVSLALDSKNAEDTAALATALRRDLGLAEGVSARIELPNEAVSGLSVHEGSDAVMIRFSPADTPHPSTLTELFGGLEHLVSGQ</sequence>
<gene>
    <name evidence="2" type="ORF">SAMN04489841_2749</name>
</gene>
<dbReference type="EMBL" id="FOFD01000003">
    <property type="protein sequence ID" value="SEQ92432.1"/>
    <property type="molecule type" value="Genomic_DNA"/>
</dbReference>
<protein>
    <submittedName>
        <fullName evidence="2">Uncharacterized protein</fullName>
    </submittedName>
</protein>
<organism evidence="2 3">
    <name type="scientific">Natrinema salaciae</name>
    <dbReference type="NCBI Taxonomy" id="1186196"/>
    <lineage>
        <taxon>Archaea</taxon>
        <taxon>Methanobacteriati</taxon>
        <taxon>Methanobacteriota</taxon>
        <taxon>Stenosarchaea group</taxon>
        <taxon>Halobacteria</taxon>
        <taxon>Halobacteriales</taxon>
        <taxon>Natrialbaceae</taxon>
        <taxon>Natrinema</taxon>
    </lineage>
</organism>